<protein>
    <submittedName>
        <fullName evidence="3">Uncharacterized protein</fullName>
    </submittedName>
</protein>
<feature type="region of interest" description="Disordered" evidence="1">
    <location>
        <begin position="21"/>
        <end position="58"/>
    </location>
</feature>
<proteinExistence type="predicted"/>
<feature type="chain" id="PRO_5045913738" evidence="2">
    <location>
        <begin position="25"/>
        <end position="89"/>
    </location>
</feature>
<sequence length="89" mass="9940">MSLSPRVRMLTVLALCLTAGPALADPDRGPDKIPPGHMPSSGECRNWIPGVPSGQQKAPTDCYTAYRDTYYNGGWLVYGEEKDRDERRW</sequence>
<feature type="signal peptide" evidence="2">
    <location>
        <begin position="1"/>
        <end position="24"/>
    </location>
</feature>
<evidence type="ECO:0000256" key="2">
    <source>
        <dbReference type="SAM" id="SignalP"/>
    </source>
</evidence>
<evidence type="ECO:0000313" key="3">
    <source>
        <dbReference type="EMBL" id="GLQ54977.1"/>
    </source>
</evidence>
<keyword evidence="4" id="KW-1185">Reference proteome</keyword>
<reference evidence="4" key="1">
    <citation type="journal article" date="2019" name="Int. J. Syst. Evol. Microbiol.">
        <title>The Global Catalogue of Microorganisms (GCM) 10K type strain sequencing project: providing services to taxonomists for standard genome sequencing and annotation.</title>
        <authorList>
            <consortium name="The Broad Institute Genomics Platform"/>
            <consortium name="The Broad Institute Genome Sequencing Center for Infectious Disease"/>
            <person name="Wu L."/>
            <person name="Ma J."/>
        </authorList>
    </citation>
    <scope>NUCLEOTIDE SEQUENCE [LARGE SCALE GENOMIC DNA]</scope>
    <source>
        <strain evidence="4">NBRC 112416</strain>
    </source>
</reference>
<accession>A0ABQ5W4J9</accession>
<organism evidence="3 4">
    <name type="scientific">Devosia nitrariae</name>
    <dbReference type="NCBI Taxonomy" id="2071872"/>
    <lineage>
        <taxon>Bacteria</taxon>
        <taxon>Pseudomonadati</taxon>
        <taxon>Pseudomonadota</taxon>
        <taxon>Alphaproteobacteria</taxon>
        <taxon>Hyphomicrobiales</taxon>
        <taxon>Devosiaceae</taxon>
        <taxon>Devosia</taxon>
    </lineage>
</organism>
<evidence type="ECO:0000256" key="1">
    <source>
        <dbReference type="SAM" id="MobiDB-lite"/>
    </source>
</evidence>
<dbReference type="EMBL" id="BSNS01000011">
    <property type="protein sequence ID" value="GLQ54977.1"/>
    <property type="molecule type" value="Genomic_DNA"/>
</dbReference>
<evidence type="ECO:0000313" key="4">
    <source>
        <dbReference type="Proteomes" id="UP001156691"/>
    </source>
</evidence>
<gene>
    <name evidence="3" type="ORF">GCM10010862_22360</name>
</gene>
<name>A0ABQ5W4J9_9HYPH</name>
<comment type="caution">
    <text evidence="3">The sequence shown here is derived from an EMBL/GenBank/DDBJ whole genome shotgun (WGS) entry which is preliminary data.</text>
</comment>
<keyword evidence="2" id="KW-0732">Signal</keyword>
<dbReference type="Proteomes" id="UP001156691">
    <property type="component" value="Unassembled WGS sequence"/>
</dbReference>